<organism evidence="2 3">
    <name type="scientific">Laccaria amethystina LaAM-08-1</name>
    <dbReference type="NCBI Taxonomy" id="1095629"/>
    <lineage>
        <taxon>Eukaryota</taxon>
        <taxon>Fungi</taxon>
        <taxon>Dikarya</taxon>
        <taxon>Basidiomycota</taxon>
        <taxon>Agaricomycotina</taxon>
        <taxon>Agaricomycetes</taxon>
        <taxon>Agaricomycetidae</taxon>
        <taxon>Agaricales</taxon>
        <taxon>Agaricineae</taxon>
        <taxon>Hydnangiaceae</taxon>
        <taxon>Laccaria</taxon>
    </lineage>
</organism>
<reference evidence="2 3" key="1">
    <citation type="submission" date="2014-04" db="EMBL/GenBank/DDBJ databases">
        <authorList>
            <consortium name="DOE Joint Genome Institute"/>
            <person name="Kuo A."/>
            <person name="Kohler A."/>
            <person name="Nagy L.G."/>
            <person name="Floudas D."/>
            <person name="Copeland A."/>
            <person name="Barry K.W."/>
            <person name="Cichocki N."/>
            <person name="Veneault-Fourrey C."/>
            <person name="LaButti K."/>
            <person name="Lindquist E.A."/>
            <person name="Lipzen A."/>
            <person name="Lundell T."/>
            <person name="Morin E."/>
            <person name="Murat C."/>
            <person name="Sun H."/>
            <person name="Tunlid A."/>
            <person name="Henrissat B."/>
            <person name="Grigoriev I.V."/>
            <person name="Hibbett D.S."/>
            <person name="Martin F."/>
            <person name="Nordberg H.P."/>
            <person name="Cantor M.N."/>
            <person name="Hua S.X."/>
        </authorList>
    </citation>
    <scope>NUCLEOTIDE SEQUENCE [LARGE SCALE GENOMIC DNA]</scope>
    <source>
        <strain evidence="2 3">LaAM-08-1</strain>
    </source>
</reference>
<feature type="compositionally biased region" description="Low complexity" evidence="1">
    <location>
        <begin position="326"/>
        <end position="343"/>
    </location>
</feature>
<dbReference type="AlphaFoldDB" id="A0A0C9XB18"/>
<dbReference type="EMBL" id="KN838844">
    <property type="protein sequence ID" value="KIJ93432.1"/>
    <property type="molecule type" value="Genomic_DNA"/>
</dbReference>
<feature type="compositionally biased region" description="Polar residues" evidence="1">
    <location>
        <begin position="313"/>
        <end position="325"/>
    </location>
</feature>
<feature type="region of interest" description="Disordered" evidence="1">
    <location>
        <begin position="647"/>
        <end position="668"/>
    </location>
</feature>
<feature type="compositionally biased region" description="Polar residues" evidence="1">
    <location>
        <begin position="533"/>
        <end position="564"/>
    </location>
</feature>
<keyword evidence="3" id="KW-1185">Reference proteome</keyword>
<feature type="compositionally biased region" description="Acidic residues" evidence="1">
    <location>
        <begin position="371"/>
        <end position="382"/>
    </location>
</feature>
<sequence>MGKQGVTDEQKAWLEAHIPAFIEVQDNQETMCFTMKSGQSVMSYSLLQMAISEPLTQEQLECLSTVIDAQKSQIRNWYGWHSRAQKCHSRGSGSMLANAIENAATTKKRTCTQKAVEVYQTMDKFKPKIRAAIKEEKARLSEAGLTHAISLNLTKTTASMLFNLESEEFGPDSRALNEMPSVLKSVFDTLCNSTGWSFHILGGGPNPIAGGAIYQQDFYFGPKSLNGRTFQDAYLSYQRAVIKPFSKFMTSCFTLETMKSRALHSGMNSARPAITNQDTDIDVDTLDLTPCIAHSLDLSGSNAQVDPLITSVHTSSTTEGTPEDNTSLPVSASPPASPTLPRASPRKEALNHFHTGQAPNNNVHISNEFGSDSDPDYDDNQGDDANQGLMTGGPNSPISHAFKCMHQMTLSTSPPPALTPVITQPAPFDDSLIDPVLLEKLGQPPSDTSTLQASTAGFIYNPHDNPFATRSTDKAMFGRPPINSFTFLTSASSRTAPSLPQLPATQGLDATTALQESGAQPLTRPSLPINAEPGTQLSTTPAAELRTSTPPDSIASLQASTKPLQTAEPPTSTPSLPSSHMPPSPPCHVPVSMDYQVAGATISTALSSNEGPPLLNCRIIKPRPIQKSKTQYSPNVIGVQDGVLNKENIAPPTSDASEGQLTQGQKATRTRTCQAAEAEALAAENEAAAGTEANTMVATAGAAGAEVNAAVTSTEGNMVVGNTEASATAGEEEVVAGMKWKEPDDGLTARRSGCSRKLGMGFVIISGGHQNMFQGVRSNRKRVPIGEARTVASGIPCKPVVCASIREEAYLFSAQVFEKSSSQTGNVNPEDSPASQYVNRWKSQGWWGNIESEDTQLKPGVDDEYVEEVRKMVE</sequence>
<gene>
    <name evidence="2" type="ORF">K443DRAFT_125607</name>
</gene>
<proteinExistence type="predicted"/>
<dbReference type="Proteomes" id="UP000054477">
    <property type="component" value="Unassembled WGS sequence"/>
</dbReference>
<feature type="region of interest" description="Disordered" evidence="1">
    <location>
        <begin position="313"/>
        <end position="398"/>
    </location>
</feature>
<evidence type="ECO:0000256" key="1">
    <source>
        <dbReference type="SAM" id="MobiDB-lite"/>
    </source>
</evidence>
<reference evidence="3" key="2">
    <citation type="submission" date="2015-01" db="EMBL/GenBank/DDBJ databases">
        <title>Evolutionary Origins and Diversification of the Mycorrhizal Mutualists.</title>
        <authorList>
            <consortium name="DOE Joint Genome Institute"/>
            <consortium name="Mycorrhizal Genomics Consortium"/>
            <person name="Kohler A."/>
            <person name="Kuo A."/>
            <person name="Nagy L.G."/>
            <person name="Floudas D."/>
            <person name="Copeland A."/>
            <person name="Barry K.W."/>
            <person name="Cichocki N."/>
            <person name="Veneault-Fourrey C."/>
            <person name="LaButti K."/>
            <person name="Lindquist E.A."/>
            <person name="Lipzen A."/>
            <person name="Lundell T."/>
            <person name="Morin E."/>
            <person name="Murat C."/>
            <person name="Riley R."/>
            <person name="Ohm R."/>
            <person name="Sun H."/>
            <person name="Tunlid A."/>
            <person name="Henrissat B."/>
            <person name="Grigoriev I.V."/>
            <person name="Hibbett D.S."/>
            <person name="Martin F."/>
        </authorList>
    </citation>
    <scope>NUCLEOTIDE SEQUENCE [LARGE SCALE GENOMIC DNA]</scope>
    <source>
        <strain evidence="3">LaAM-08-1</strain>
    </source>
</reference>
<dbReference type="STRING" id="1095629.A0A0C9XB18"/>
<protein>
    <submittedName>
        <fullName evidence="2">Uncharacterized protein</fullName>
    </submittedName>
</protein>
<evidence type="ECO:0000313" key="3">
    <source>
        <dbReference type="Proteomes" id="UP000054477"/>
    </source>
</evidence>
<accession>A0A0C9XB18</accession>
<feature type="compositionally biased region" description="Polar residues" evidence="1">
    <location>
        <begin position="654"/>
        <end position="668"/>
    </location>
</feature>
<evidence type="ECO:0000313" key="2">
    <source>
        <dbReference type="EMBL" id="KIJ93432.1"/>
    </source>
</evidence>
<feature type="compositionally biased region" description="Polar residues" evidence="1">
    <location>
        <begin position="357"/>
        <end position="370"/>
    </location>
</feature>
<name>A0A0C9XB18_9AGAR</name>
<dbReference type="HOGENOM" id="CLU_371329_0_0_1"/>
<feature type="region of interest" description="Disordered" evidence="1">
    <location>
        <begin position="515"/>
        <end position="587"/>
    </location>
</feature>
<feature type="compositionally biased region" description="Low complexity" evidence="1">
    <location>
        <begin position="569"/>
        <end position="579"/>
    </location>
</feature>
<dbReference type="OrthoDB" id="3054036at2759"/>